<dbReference type="Proteomes" id="UP000051802">
    <property type="component" value="Unassembled WGS sequence"/>
</dbReference>
<reference evidence="1 2" key="1">
    <citation type="submission" date="2015-10" db="EMBL/GenBank/DDBJ databases">
        <title>Genome sequencing and analysis of members of genus Stenotrophomonas.</title>
        <authorList>
            <person name="Patil P.P."/>
            <person name="Midha S."/>
            <person name="Patil P.B."/>
        </authorList>
    </citation>
    <scope>NUCLEOTIDE SEQUENCE [LARGE SCALE GENOMIC DNA]</scope>
    <source>
        <strain evidence="1 2">JCM 16536</strain>
    </source>
</reference>
<dbReference type="OrthoDB" id="5741597at2"/>
<dbReference type="Pfam" id="PF19611">
    <property type="entry name" value="DUF6116"/>
    <property type="match status" value="1"/>
</dbReference>
<evidence type="ECO:0000313" key="1">
    <source>
        <dbReference type="EMBL" id="KRG47217.1"/>
    </source>
</evidence>
<dbReference type="InterPro" id="IPR046119">
    <property type="entry name" value="DUF6116"/>
</dbReference>
<gene>
    <name evidence="1" type="ORF">ARC20_17720</name>
</gene>
<keyword evidence="2" id="KW-1185">Reference proteome</keyword>
<sequence length="70" mass="7735">MPNPLAIPLLNWAGRLRYPTLAKVVAALFVVDLFLPDPVPFVDEIVLGMATLLLTNWKYRKGAPPPLPGR</sequence>
<accession>A0A0R0B0D1</accession>
<dbReference type="EMBL" id="LLXU01000038">
    <property type="protein sequence ID" value="KRG47217.1"/>
    <property type="molecule type" value="Genomic_DNA"/>
</dbReference>
<name>A0A0R0B0D1_9GAMM</name>
<evidence type="ECO:0000313" key="2">
    <source>
        <dbReference type="Proteomes" id="UP000051802"/>
    </source>
</evidence>
<dbReference type="RefSeq" id="WP_057643608.1">
    <property type="nucleotide sequence ID" value="NZ_LLXU01000038.1"/>
</dbReference>
<comment type="caution">
    <text evidence="1">The sequence shown here is derived from an EMBL/GenBank/DDBJ whole genome shotgun (WGS) entry which is preliminary data.</text>
</comment>
<protein>
    <submittedName>
        <fullName evidence="1">Uncharacterized protein</fullName>
    </submittedName>
</protein>
<proteinExistence type="predicted"/>
<dbReference type="AlphaFoldDB" id="A0A0R0B0D1"/>
<organism evidence="1 2">
    <name type="scientific">Stenotrophomonas panacihumi</name>
    <dbReference type="NCBI Taxonomy" id="676599"/>
    <lineage>
        <taxon>Bacteria</taxon>
        <taxon>Pseudomonadati</taxon>
        <taxon>Pseudomonadota</taxon>
        <taxon>Gammaproteobacteria</taxon>
        <taxon>Lysobacterales</taxon>
        <taxon>Lysobacteraceae</taxon>
        <taxon>Stenotrophomonas</taxon>
    </lineage>
</organism>